<protein>
    <submittedName>
        <fullName evidence="5">TetR/AcrR family transcriptional regulator</fullName>
    </submittedName>
</protein>
<feature type="region of interest" description="Disordered" evidence="3">
    <location>
        <begin position="230"/>
        <end position="257"/>
    </location>
</feature>
<evidence type="ECO:0000256" key="1">
    <source>
        <dbReference type="ARBA" id="ARBA00023125"/>
    </source>
</evidence>
<sequence length="257" mass="27837">MNTAVKDADMPDGRATRWDEHRLQRRAELIRAARHAVHDLGPQASMGDIATHAGTSKSVFYRYFGDKNGLQAAVGERAIDFMERELLAAAETSDNALDGLYAMVAVYLRLAESSPHVYAFSTRLPPETPEITEGSSTSGTSSGQPTAMADFFERIAAVMDVHFRDYLRQQGHQPSAASATWYWPRAAIGMVRSAGESWLVTPSGADRPDAGRLARKITAWLTVGLSGTYAAADPPDLSDHPAPSTSTDPSTPEQEQS</sequence>
<dbReference type="PANTHER" id="PTHR30055">
    <property type="entry name" value="HTH-TYPE TRANSCRIPTIONAL REGULATOR RUTR"/>
    <property type="match status" value="1"/>
</dbReference>
<accession>A0ABV8XX23</accession>
<proteinExistence type="predicted"/>
<reference evidence="6" key="1">
    <citation type="journal article" date="2019" name="Int. J. Syst. Evol. Microbiol.">
        <title>The Global Catalogue of Microorganisms (GCM) 10K type strain sequencing project: providing services to taxonomists for standard genome sequencing and annotation.</title>
        <authorList>
            <consortium name="The Broad Institute Genomics Platform"/>
            <consortium name="The Broad Institute Genome Sequencing Center for Infectious Disease"/>
            <person name="Wu L."/>
            <person name="Ma J."/>
        </authorList>
    </citation>
    <scope>NUCLEOTIDE SEQUENCE [LARGE SCALE GENOMIC DNA]</scope>
    <source>
        <strain evidence="6">CGMCC 1.12125</strain>
    </source>
</reference>
<dbReference type="Proteomes" id="UP001595965">
    <property type="component" value="Unassembled WGS sequence"/>
</dbReference>
<dbReference type="InterPro" id="IPR009057">
    <property type="entry name" value="Homeodomain-like_sf"/>
</dbReference>
<keyword evidence="6" id="KW-1185">Reference proteome</keyword>
<feature type="compositionally biased region" description="Low complexity" evidence="3">
    <location>
        <begin position="243"/>
        <end position="257"/>
    </location>
</feature>
<evidence type="ECO:0000313" key="6">
    <source>
        <dbReference type="Proteomes" id="UP001595965"/>
    </source>
</evidence>
<dbReference type="Pfam" id="PF00440">
    <property type="entry name" value="TetR_N"/>
    <property type="match status" value="1"/>
</dbReference>
<gene>
    <name evidence="5" type="ORF">ACFO0K_10465</name>
</gene>
<name>A0ABV8XX23_9MICC</name>
<organism evidence="5 6">
    <name type="scientific">Citricoccus alkalitolerans</name>
    <dbReference type="NCBI Taxonomy" id="246603"/>
    <lineage>
        <taxon>Bacteria</taxon>
        <taxon>Bacillati</taxon>
        <taxon>Actinomycetota</taxon>
        <taxon>Actinomycetes</taxon>
        <taxon>Micrococcales</taxon>
        <taxon>Micrococcaceae</taxon>
        <taxon>Citricoccus</taxon>
    </lineage>
</organism>
<evidence type="ECO:0000313" key="5">
    <source>
        <dbReference type="EMBL" id="MFC4430105.1"/>
    </source>
</evidence>
<evidence type="ECO:0000259" key="4">
    <source>
        <dbReference type="PROSITE" id="PS50977"/>
    </source>
</evidence>
<dbReference type="SUPFAM" id="SSF46689">
    <property type="entry name" value="Homeodomain-like"/>
    <property type="match status" value="1"/>
</dbReference>
<feature type="domain" description="HTH tetR-type" evidence="4">
    <location>
        <begin position="23"/>
        <end position="82"/>
    </location>
</feature>
<dbReference type="EMBL" id="JBHSEN010000002">
    <property type="protein sequence ID" value="MFC4430105.1"/>
    <property type="molecule type" value="Genomic_DNA"/>
</dbReference>
<feature type="DNA-binding region" description="H-T-H motif" evidence="2">
    <location>
        <begin position="45"/>
        <end position="64"/>
    </location>
</feature>
<dbReference type="PANTHER" id="PTHR30055:SF160">
    <property type="entry name" value="TRANSCRIPTIONAL REGULATORY PROTEIN (PROBABLY ASNC-FAMILY)-RELATED"/>
    <property type="match status" value="1"/>
</dbReference>
<evidence type="ECO:0000256" key="2">
    <source>
        <dbReference type="PROSITE-ProRule" id="PRU00335"/>
    </source>
</evidence>
<dbReference type="PROSITE" id="PS50977">
    <property type="entry name" value="HTH_TETR_2"/>
    <property type="match status" value="1"/>
</dbReference>
<dbReference type="InterPro" id="IPR001647">
    <property type="entry name" value="HTH_TetR"/>
</dbReference>
<dbReference type="InterPro" id="IPR050109">
    <property type="entry name" value="HTH-type_TetR-like_transc_reg"/>
</dbReference>
<comment type="caution">
    <text evidence="5">The sequence shown here is derived from an EMBL/GenBank/DDBJ whole genome shotgun (WGS) entry which is preliminary data.</text>
</comment>
<evidence type="ECO:0000256" key="3">
    <source>
        <dbReference type="SAM" id="MobiDB-lite"/>
    </source>
</evidence>
<keyword evidence="1 2" id="KW-0238">DNA-binding</keyword>
<dbReference type="RefSeq" id="WP_344227052.1">
    <property type="nucleotide sequence ID" value="NZ_BAAALH010000001.1"/>
</dbReference>
<dbReference type="Gene3D" id="1.10.357.10">
    <property type="entry name" value="Tetracycline Repressor, domain 2"/>
    <property type="match status" value="1"/>
</dbReference>